<feature type="active site" description="Proton acceptor" evidence="7">
    <location>
        <position position="169"/>
    </location>
</feature>
<dbReference type="GO" id="GO:0006096">
    <property type="term" value="P:glycolytic process"/>
    <property type="evidence" value="ECO:0007669"/>
    <property type="project" value="UniProtKB-UniRule"/>
</dbReference>
<dbReference type="GO" id="GO:0019563">
    <property type="term" value="P:glycerol catabolic process"/>
    <property type="evidence" value="ECO:0007669"/>
    <property type="project" value="TreeGrafter"/>
</dbReference>
<evidence type="ECO:0000313" key="10">
    <source>
        <dbReference type="Proteomes" id="UP001209317"/>
    </source>
</evidence>
<comment type="function">
    <text evidence="7">Involved in the gluconeogenesis. Catalyzes stereospecifically the conversion of dihydroxyacetone phosphate (DHAP) to D-glyceraldehyde-3-phosphate (G3P).</text>
</comment>
<evidence type="ECO:0000256" key="5">
    <source>
        <dbReference type="ARBA" id="ARBA00023152"/>
    </source>
</evidence>
<evidence type="ECO:0000256" key="8">
    <source>
        <dbReference type="RuleBase" id="RU363013"/>
    </source>
</evidence>
<organism evidence="9 10">
    <name type="scientific">Haoranjiania flava</name>
    <dbReference type="NCBI Taxonomy" id="1856322"/>
    <lineage>
        <taxon>Bacteria</taxon>
        <taxon>Pseudomonadati</taxon>
        <taxon>Bacteroidota</taxon>
        <taxon>Chitinophagia</taxon>
        <taxon>Chitinophagales</taxon>
        <taxon>Chitinophagaceae</taxon>
        <taxon>Haoranjiania</taxon>
    </lineage>
</organism>
<feature type="binding site" evidence="7">
    <location>
        <begin position="9"/>
        <end position="11"/>
    </location>
    <ligand>
        <name>substrate</name>
    </ligand>
</feature>
<dbReference type="EC" id="5.3.1.1" evidence="7 8"/>
<dbReference type="CDD" id="cd00311">
    <property type="entry name" value="TIM"/>
    <property type="match status" value="1"/>
</dbReference>
<comment type="catalytic activity">
    <reaction evidence="7 8">
        <text>D-glyceraldehyde 3-phosphate = dihydroxyacetone phosphate</text>
        <dbReference type="Rhea" id="RHEA:18585"/>
        <dbReference type="ChEBI" id="CHEBI:57642"/>
        <dbReference type="ChEBI" id="CHEBI:59776"/>
        <dbReference type="EC" id="5.3.1.1"/>
    </reaction>
</comment>
<dbReference type="PROSITE" id="PS51440">
    <property type="entry name" value="TIM_2"/>
    <property type="match status" value="1"/>
</dbReference>
<evidence type="ECO:0000256" key="7">
    <source>
        <dbReference type="HAMAP-Rule" id="MF_00147"/>
    </source>
</evidence>
<dbReference type="InterPro" id="IPR035990">
    <property type="entry name" value="TIM_sf"/>
</dbReference>
<evidence type="ECO:0000256" key="2">
    <source>
        <dbReference type="ARBA" id="ARBA00007422"/>
    </source>
</evidence>
<dbReference type="PANTHER" id="PTHR21139">
    <property type="entry name" value="TRIOSEPHOSPHATE ISOMERASE"/>
    <property type="match status" value="1"/>
</dbReference>
<dbReference type="GO" id="GO:0004807">
    <property type="term" value="F:triose-phosphate isomerase activity"/>
    <property type="evidence" value="ECO:0007669"/>
    <property type="project" value="UniProtKB-UniRule"/>
</dbReference>
<dbReference type="NCBIfam" id="TIGR00419">
    <property type="entry name" value="tim"/>
    <property type="match status" value="1"/>
</dbReference>
<dbReference type="PROSITE" id="PS00171">
    <property type="entry name" value="TIM_1"/>
    <property type="match status" value="1"/>
</dbReference>
<dbReference type="EMBL" id="JAOTPL010000002">
    <property type="protein sequence ID" value="MCU7693423.1"/>
    <property type="molecule type" value="Genomic_DNA"/>
</dbReference>
<keyword evidence="4 7" id="KW-0963">Cytoplasm</keyword>
<comment type="subunit">
    <text evidence="7 8">Homodimer.</text>
</comment>
<dbReference type="GO" id="GO:0005829">
    <property type="term" value="C:cytosol"/>
    <property type="evidence" value="ECO:0007669"/>
    <property type="project" value="TreeGrafter"/>
</dbReference>
<reference evidence="9" key="1">
    <citation type="submission" date="2022-10" db="EMBL/GenBank/DDBJ databases">
        <authorList>
            <person name="Kim H.S."/>
            <person name="Kim J.-S."/>
            <person name="Suh M.K."/>
            <person name="Eom M.K."/>
            <person name="Lee J.-S."/>
        </authorList>
    </citation>
    <scope>NUCLEOTIDE SEQUENCE</scope>
    <source>
        <strain evidence="9">LIP-5</strain>
    </source>
</reference>
<accession>A0AAE3IKJ7</accession>
<feature type="binding site" evidence="7">
    <location>
        <begin position="236"/>
        <end position="237"/>
    </location>
    <ligand>
        <name>substrate</name>
    </ligand>
</feature>
<gene>
    <name evidence="7 9" type="primary">tpiA</name>
    <name evidence="9" type="ORF">OD355_02695</name>
</gene>
<keyword evidence="10" id="KW-1185">Reference proteome</keyword>
<dbReference type="InterPro" id="IPR013785">
    <property type="entry name" value="Aldolase_TIM"/>
</dbReference>
<dbReference type="GO" id="GO:0006094">
    <property type="term" value="P:gluconeogenesis"/>
    <property type="evidence" value="ECO:0007669"/>
    <property type="project" value="UniProtKB-UniRule"/>
</dbReference>
<evidence type="ECO:0000256" key="1">
    <source>
        <dbReference type="ARBA" id="ARBA00004680"/>
    </source>
</evidence>
<sequence length="253" mass="28054">MRKKIAAANWKMNLTYAQANELLDNLFSKKYSLSENQQVVIAVPAPYLHLAKEKTQGKNQVFISAQNIYTKKSGAYTGEISVEMLQSMGIEHTIIGHSERRDYFNESNEFLKEKVDICLENHITPIFCCGEALEVREQNKQNQFVAKQIEESLFHLSSTDIQKVVIAYEPIWAIGTGKTATSEQAQEIQQFIRQLIANKYDAATADAVSILYGGSVKANNAKELFSQPDIDGGLVGGASLNAEEFAAIINALA</sequence>
<comment type="similarity">
    <text evidence="2 7 8">Belongs to the triosephosphate isomerase family.</text>
</comment>
<name>A0AAE3IKJ7_9BACT</name>
<dbReference type="Proteomes" id="UP001209317">
    <property type="component" value="Unassembled WGS sequence"/>
</dbReference>
<dbReference type="PANTHER" id="PTHR21139:SF42">
    <property type="entry name" value="TRIOSEPHOSPHATE ISOMERASE"/>
    <property type="match status" value="1"/>
</dbReference>
<evidence type="ECO:0000256" key="3">
    <source>
        <dbReference type="ARBA" id="ARBA00022432"/>
    </source>
</evidence>
<dbReference type="Pfam" id="PF00121">
    <property type="entry name" value="TIM"/>
    <property type="match status" value="1"/>
</dbReference>
<dbReference type="GO" id="GO:0046166">
    <property type="term" value="P:glyceraldehyde-3-phosphate biosynthetic process"/>
    <property type="evidence" value="ECO:0007669"/>
    <property type="project" value="TreeGrafter"/>
</dbReference>
<dbReference type="InterPro" id="IPR000652">
    <property type="entry name" value="Triosephosphate_isomerase"/>
</dbReference>
<dbReference type="SUPFAM" id="SSF51351">
    <property type="entry name" value="Triosephosphate isomerase (TIM)"/>
    <property type="match status" value="1"/>
</dbReference>
<feature type="binding site" evidence="7">
    <location>
        <position position="215"/>
    </location>
    <ligand>
        <name>substrate</name>
    </ligand>
</feature>
<evidence type="ECO:0000256" key="4">
    <source>
        <dbReference type="ARBA" id="ARBA00022490"/>
    </source>
</evidence>
<evidence type="ECO:0000256" key="6">
    <source>
        <dbReference type="ARBA" id="ARBA00023235"/>
    </source>
</evidence>
<dbReference type="InterPro" id="IPR020861">
    <property type="entry name" value="Triosephosphate_isomerase_AS"/>
</dbReference>
<keyword evidence="5 7" id="KW-0324">Glycolysis</keyword>
<comment type="caution">
    <text evidence="9">The sequence shown here is derived from an EMBL/GenBank/DDBJ whole genome shotgun (WGS) entry which is preliminary data.</text>
</comment>
<dbReference type="InterPro" id="IPR022896">
    <property type="entry name" value="TrioseP_Isoase_bac/euk"/>
</dbReference>
<evidence type="ECO:0000313" key="9">
    <source>
        <dbReference type="EMBL" id="MCU7693423.1"/>
    </source>
</evidence>
<keyword evidence="6 7" id="KW-0413">Isomerase</keyword>
<feature type="active site" description="Electrophile" evidence="7">
    <location>
        <position position="97"/>
    </location>
</feature>
<dbReference type="AlphaFoldDB" id="A0AAE3IKJ7"/>
<comment type="pathway">
    <text evidence="7 8">Carbohydrate biosynthesis; gluconeogenesis.</text>
</comment>
<proteinExistence type="inferred from homology"/>
<protein>
    <recommendedName>
        <fullName evidence="7 8">Triosephosphate isomerase</fullName>
        <shortName evidence="7">TIM</shortName>
        <shortName evidence="7">TPI</shortName>
        <ecNumber evidence="7 8">5.3.1.1</ecNumber>
    </recommendedName>
    <alternativeName>
        <fullName evidence="7">Triose-phosphate isomerase</fullName>
    </alternativeName>
</protein>
<feature type="binding site" evidence="7">
    <location>
        <position position="175"/>
    </location>
    <ligand>
        <name>substrate</name>
    </ligand>
</feature>
<dbReference type="FunFam" id="3.20.20.70:FF:000016">
    <property type="entry name" value="Triosephosphate isomerase"/>
    <property type="match status" value="1"/>
</dbReference>
<dbReference type="Gene3D" id="3.20.20.70">
    <property type="entry name" value="Aldolase class I"/>
    <property type="match status" value="1"/>
</dbReference>
<dbReference type="HAMAP" id="MF_00147_B">
    <property type="entry name" value="TIM_B"/>
    <property type="match status" value="1"/>
</dbReference>
<comment type="pathway">
    <text evidence="1 7 8">Carbohydrate degradation; glycolysis; D-glyceraldehyde 3-phosphate from glycerone phosphate: step 1/1.</text>
</comment>
<comment type="subcellular location">
    <subcellularLocation>
        <location evidence="7 8">Cytoplasm</location>
    </subcellularLocation>
</comment>
<keyword evidence="3 7" id="KW-0312">Gluconeogenesis</keyword>